<accession>A0A644U4B8</accession>
<comment type="caution">
    <text evidence="1">The sequence shown here is derived from an EMBL/GenBank/DDBJ whole genome shotgun (WGS) entry which is preliminary data.</text>
</comment>
<dbReference type="AlphaFoldDB" id="A0A644U4B8"/>
<gene>
    <name evidence="1" type="ORF">SDC9_19571</name>
</gene>
<dbReference type="EMBL" id="VSSQ01000075">
    <property type="protein sequence ID" value="MPL73765.1"/>
    <property type="molecule type" value="Genomic_DNA"/>
</dbReference>
<evidence type="ECO:0000313" key="1">
    <source>
        <dbReference type="EMBL" id="MPL73765.1"/>
    </source>
</evidence>
<organism evidence="1">
    <name type="scientific">bioreactor metagenome</name>
    <dbReference type="NCBI Taxonomy" id="1076179"/>
    <lineage>
        <taxon>unclassified sequences</taxon>
        <taxon>metagenomes</taxon>
        <taxon>ecological metagenomes</taxon>
    </lineage>
</organism>
<protein>
    <submittedName>
        <fullName evidence="1">Uncharacterized protein</fullName>
    </submittedName>
</protein>
<reference evidence="1" key="1">
    <citation type="submission" date="2019-08" db="EMBL/GenBank/DDBJ databases">
        <authorList>
            <person name="Kucharzyk K."/>
            <person name="Murdoch R.W."/>
            <person name="Higgins S."/>
            <person name="Loffler F."/>
        </authorList>
    </citation>
    <scope>NUCLEOTIDE SEQUENCE</scope>
</reference>
<sequence>MQDKLPERPELDLLIVVTELHAERGAVDRAALQVVARGRGLEVARPLPGLIGAGLVAEITRRPSFLKRLFGARDEVVLAPTEAGRALIAALNGETAVEAAAAEPAAAEGVAPEMPVAVEAAPEEVPVEAPAVPEAAPLVLEPSAPAAPVAEIAATEPLVGQAPAAEVTPVEPAAEDIPVAAAPPRRAPPRPTPARARVIGFTEELGGAPEEVPAIAPVAVDPAVMDGLRELLESLGMEMTMAGEALIGTRIAQGFSAGEALSQLVLFAFAHAIRHDILFHGEMRALGLSEYAIEVMREVEKLRDAGEVGEARFEEDMRALWALLEEAPDRDARLDALLADPVGGAAPVAVLPEDLRSAEETEEEDEGF</sequence>
<name>A0A644U4B8_9ZZZZ</name>
<proteinExistence type="predicted"/>